<dbReference type="InterPro" id="IPR003400">
    <property type="entry name" value="ExbD"/>
</dbReference>
<evidence type="ECO:0000256" key="7">
    <source>
        <dbReference type="RuleBase" id="RU003879"/>
    </source>
</evidence>
<dbReference type="AlphaFoldDB" id="A0A8J8FDJ0"/>
<comment type="subcellular location">
    <subcellularLocation>
        <location evidence="1">Cell membrane</location>
        <topology evidence="1">Single-pass membrane protein</topology>
    </subcellularLocation>
    <subcellularLocation>
        <location evidence="7">Cell membrane</location>
        <topology evidence="7">Single-pass type II membrane protein</topology>
    </subcellularLocation>
</comment>
<evidence type="ECO:0000313" key="9">
    <source>
        <dbReference type="Proteomes" id="UP000598971"/>
    </source>
</evidence>
<keyword evidence="6" id="KW-0472">Membrane</keyword>
<gene>
    <name evidence="8" type="ORF">GD597_08590</name>
</gene>
<dbReference type="GO" id="GO:0015031">
    <property type="term" value="P:protein transport"/>
    <property type="evidence" value="ECO:0007669"/>
    <property type="project" value="UniProtKB-KW"/>
</dbReference>
<reference evidence="8" key="1">
    <citation type="submission" date="2019-10" db="EMBL/GenBank/DDBJ databases">
        <title>Draft genome sequence of Panacibacter sp. KCS-6.</title>
        <authorList>
            <person name="Yim K.J."/>
        </authorList>
    </citation>
    <scope>NUCLEOTIDE SEQUENCE</scope>
    <source>
        <strain evidence="8">KCS-6</strain>
    </source>
</reference>
<organism evidence="8 9">
    <name type="scientific">Limnovirga soli</name>
    <dbReference type="NCBI Taxonomy" id="2656915"/>
    <lineage>
        <taxon>Bacteria</taxon>
        <taxon>Pseudomonadati</taxon>
        <taxon>Bacteroidota</taxon>
        <taxon>Chitinophagia</taxon>
        <taxon>Chitinophagales</taxon>
        <taxon>Chitinophagaceae</taxon>
        <taxon>Limnovirga</taxon>
    </lineage>
</organism>
<evidence type="ECO:0000256" key="6">
    <source>
        <dbReference type="ARBA" id="ARBA00023136"/>
    </source>
</evidence>
<evidence type="ECO:0000256" key="3">
    <source>
        <dbReference type="ARBA" id="ARBA00022475"/>
    </source>
</evidence>
<evidence type="ECO:0000313" key="8">
    <source>
        <dbReference type="EMBL" id="NNV55512.1"/>
    </source>
</evidence>
<dbReference type="EMBL" id="WHPF01000005">
    <property type="protein sequence ID" value="NNV55512.1"/>
    <property type="molecule type" value="Genomic_DNA"/>
</dbReference>
<keyword evidence="7" id="KW-0813">Transport</keyword>
<dbReference type="GO" id="GO:0005886">
    <property type="term" value="C:plasma membrane"/>
    <property type="evidence" value="ECO:0007669"/>
    <property type="project" value="UniProtKB-SubCell"/>
</dbReference>
<sequence>MPLHLSNKPNIMAEINVPNSKATPGARRSKKLSTKVDLTPMVDLGFLLITFFVFTTSLNTPMAMHLNLPDDSDTKSPIETAASKTISFLLGANNKVYYYNGDSLQYMHATNFSATGLRNIINTKKAMVQHKYGDANETVVLIKPTENASYANIIDALDEMQISMVNRYVLMDADANEMLALHAMQ</sequence>
<evidence type="ECO:0000256" key="2">
    <source>
        <dbReference type="ARBA" id="ARBA00005811"/>
    </source>
</evidence>
<keyword evidence="4 7" id="KW-0812">Transmembrane</keyword>
<dbReference type="Pfam" id="PF02472">
    <property type="entry name" value="ExbD"/>
    <property type="match status" value="1"/>
</dbReference>
<keyword evidence="5" id="KW-1133">Transmembrane helix</keyword>
<evidence type="ECO:0000256" key="1">
    <source>
        <dbReference type="ARBA" id="ARBA00004162"/>
    </source>
</evidence>
<dbReference type="PANTHER" id="PTHR30558">
    <property type="entry name" value="EXBD MEMBRANE COMPONENT OF PMF-DRIVEN MACROMOLECULE IMPORT SYSTEM"/>
    <property type="match status" value="1"/>
</dbReference>
<dbReference type="Proteomes" id="UP000598971">
    <property type="component" value="Unassembled WGS sequence"/>
</dbReference>
<evidence type="ECO:0000256" key="4">
    <source>
        <dbReference type="ARBA" id="ARBA00022692"/>
    </source>
</evidence>
<comment type="caution">
    <text evidence="8">The sequence shown here is derived from an EMBL/GenBank/DDBJ whole genome shotgun (WGS) entry which is preliminary data.</text>
</comment>
<protein>
    <submittedName>
        <fullName evidence="8">Biopolymer transporter ExbD</fullName>
    </submittedName>
</protein>
<proteinExistence type="inferred from homology"/>
<accession>A0A8J8FDJ0</accession>
<keyword evidence="9" id="KW-1185">Reference proteome</keyword>
<comment type="similarity">
    <text evidence="2 7">Belongs to the ExbD/TolR family.</text>
</comment>
<keyword evidence="3" id="KW-1003">Cell membrane</keyword>
<name>A0A8J8FDJ0_9BACT</name>
<dbReference type="PANTHER" id="PTHR30558:SF3">
    <property type="entry name" value="BIOPOLYMER TRANSPORT PROTEIN EXBD-RELATED"/>
    <property type="match status" value="1"/>
</dbReference>
<evidence type="ECO:0000256" key="5">
    <source>
        <dbReference type="ARBA" id="ARBA00022989"/>
    </source>
</evidence>
<keyword evidence="7" id="KW-0653">Protein transport</keyword>
<dbReference type="GO" id="GO:0022857">
    <property type="term" value="F:transmembrane transporter activity"/>
    <property type="evidence" value="ECO:0007669"/>
    <property type="project" value="InterPro"/>
</dbReference>